<sequence>MAQCKHKDKTNQRCNEWALTIPDKSKPSETIKMPNGGPNVSWPTMPTKHGLCYYHHKDFLGLFEEKDKRYQWFLDALDGRYGRR</sequence>
<evidence type="ECO:0000313" key="1">
    <source>
        <dbReference type="EMBL" id="KKL92679.1"/>
    </source>
</evidence>
<accession>A0A0F9G1U1</accession>
<organism evidence="1">
    <name type="scientific">marine sediment metagenome</name>
    <dbReference type="NCBI Taxonomy" id="412755"/>
    <lineage>
        <taxon>unclassified sequences</taxon>
        <taxon>metagenomes</taxon>
        <taxon>ecological metagenomes</taxon>
    </lineage>
</organism>
<dbReference type="EMBL" id="LAZR01019400">
    <property type="protein sequence ID" value="KKL92679.1"/>
    <property type="molecule type" value="Genomic_DNA"/>
</dbReference>
<name>A0A0F9G1U1_9ZZZZ</name>
<reference evidence="1" key="1">
    <citation type="journal article" date="2015" name="Nature">
        <title>Complex archaea that bridge the gap between prokaryotes and eukaryotes.</title>
        <authorList>
            <person name="Spang A."/>
            <person name="Saw J.H."/>
            <person name="Jorgensen S.L."/>
            <person name="Zaremba-Niedzwiedzka K."/>
            <person name="Martijn J."/>
            <person name="Lind A.E."/>
            <person name="van Eijk R."/>
            <person name="Schleper C."/>
            <person name="Guy L."/>
            <person name="Ettema T.J."/>
        </authorList>
    </citation>
    <scope>NUCLEOTIDE SEQUENCE</scope>
</reference>
<gene>
    <name evidence="1" type="ORF">LCGC14_1882350</name>
</gene>
<proteinExistence type="predicted"/>
<protein>
    <submittedName>
        <fullName evidence="1">Uncharacterized protein</fullName>
    </submittedName>
</protein>
<dbReference type="AlphaFoldDB" id="A0A0F9G1U1"/>
<comment type="caution">
    <text evidence="1">The sequence shown here is derived from an EMBL/GenBank/DDBJ whole genome shotgun (WGS) entry which is preliminary data.</text>
</comment>